<dbReference type="InterPro" id="IPR026847">
    <property type="entry name" value="VPS13"/>
</dbReference>
<dbReference type="InterPro" id="IPR056748">
    <property type="entry name" value="VPS13-like_C"/>
</dbReference>
<comment type="caution">
    <text evidence="3">The sequence shown here is derived from an EMBL/GenBank/DDBJ whole genome shotgun (WGS) entry which is preliminary data.</text>
</comment>
<accession>A0A5J4XCP0</accession>
<dbReference type="PANTHER" id="PTHR16166:SF93">
    <property type="entry name" value="INTERMEMBRANE LIPID TRANSFER PROTEIN VPS13"/>
    <property type="match status" value="1"/>
</dbReference>
<evidence type="ECO:0000256" key="1">
    <source>
        <dbReference type="ARBA" id="ARBA00006545"/>
    </source>
</evidence>
<feature type="domain" description="Intermembrane lipid transfer protein VPS13-like C-terminal" evidence="2">
    <location>
        <begin position="347"/>
        <end position="447"/>
    </location>
</feature>
<gene>
    <name evidence="3" type="ORF">EZS28_000175</name>
</gene>
<protein>
    <submittedName>
        <fullName evidence="3">Putative vacuolar protein sorting-associated protein 13</fullName>
    </submittedName>
</protein>
<dbReference type="OrthoDB" id="428159at2759"/>
<dbReference type="AlphaFoldDB" id="A0A5J4XCP0"/>
<reference evidence="3 4" key="1">
    <citation type="submission" date="2019-03" db="EMBL/GenBank/DDBJ databases">
        <title>Single cell metagenomics reveals metabolic interactions within the superorganism composed of flagellate Streblomastix strix and complex community of Bacteroidetes bacteria on its surface.</title>
        <authorList>
            <person name="Treitli S.C."/>
            <person name="Kolisko M."/>
            <person name="Husnik F."/>
            <person name="Keeling P."/>
            <person name="Hampl V."/>
        </authorList>
    </citation>
    <scope>NUCLEOTIDE SEQUENCE [LARGE SCALE GENOMIC DNA]</scope>
    <source>
        <strain evidence="3">ST1C</strain>
    </source>
</reference>
<evidence type="ECO:0000259" key="2">
    <source>
        <dbReference type="Pfam" id="PF25037"/>
    </source>
</evidence>
<dbReference type="GO" id="GO:0045053">
    <property type="term" value="P:protein retention in Golgi apparatus"/>
    <property type="evidence" value="ECO:0007669"/>
    <property type="project" value="TreeGrafter"/>
</dbReference>
<comment type="similarity">
    <text evidence="1">Belongs to the VPS13 family.</text>
</comment>
<proteinExistence type="inferred from homology"/>
<name>A0A5J4XCP0_9EUKA</name>
<organism evidence="3 4">
    <name type="scientific">Streblomastix strix</name>
    <dbReference type="NCBI Taxonomy" id="222440"/>
    <lineage>
        <taxon>Eukaryota</taxon>
        <taxon>Metamonada</taxon>
        <taxon>Preaxostyla</taxon>
        <taxon>Oxymonadida</taxon>
        <taxon>Streblomastigidae</taxon>
        <taxon>Streblomastix</taxon>
    </lineage>
</organism>
<dbReference type="EMBL" id="SNRW01000013">
    <property type="protein sequence ID" value="KAA6404289.1"/>
    <property type="molecule type" value="Genomic_DNA"/>
</dbReference>
<evidence type="ECO:0000313" key="3">
    <source>
        <dbReference type="EMBL" id="KAA6404289.1"/>
    </source>
</evidence>
<dbReference type="PANTHER" id="PTHR16166">
    <property type="entry name" value="VACUOLAR PROTEIN SORTING-ASSOCIATED PROTEIN VPS13"/>
    <property type="match status" value="1"/>
</dbReference>
<dbReference type="Proteomes" id="UP000324800">
    <property type="component" value="Unassembled WGS sequence"/>
</dbReference>
<evidence type="ECO:0000313" key="4">
    <source>
        <dbReference type="Proteomes" id="UP000324800"/>
    </source>
</evidence>
<dbReference type="GO" id="GO:0006623">
    <property type="term" value="P:protein targeting to vacuole"/>
    <property type="evidence" value="ECO:0007669"/>
    <property type="project" value="TreeGrafter"/>
</dbReference>
<dbReference type="Pfam" id="PF25037">
    <property type="entry name" value="VPS13_C"/>
    <property type="match status" value="1"/>
</dbReference>
<sequence>MKGLFETNLNNINIKQYEDNETRLAKFDEYQRLRRKKPIKKYGHFIFIEEFEIRPTSFNIVFKKATTKDQENQDDEQQEQEQQGWITWGRDAILWGVRSPISLAMSMVGAAVANIDTKIGLHELKMKFVYEQLEEILERLRVHYFSAFKRNIYNLISGVEIIGNPIGLVQSLGSGVYDLFSETAKGFEGGLYGFTGGLLNGGQKMINKTIYSVSDTITRISSSISKGISVVTFDNDERLEIDQHGNKRLVSERRVDTRGQEPQNPAEGLGKGIHAFGMDVWKGVSGVVQKPIEGLERQGVSGLVKGIGQGLLGLALQPINGTLKLATKTFEGVRNMTGERRDVVSWIRQIRYIGSSHVIQPFNALHAEGFTWTLSATDLLQGEDIRGHSLVRRTDLRVIVVTSLRIMYLGEVWGSGGQFELRWEFPISAVRNVEIEGLDIALIINVHSIERQTNGQKDQIGRYDGISNPQFNTDLLTHNFRDQQRVLIRVDDASVSRRTKLMLEKVISSKSF</sequence>